<dbReference type="PANTHER" id="PTHR39607">
    <property type="entry name" value="XANTHOCILLIN BIOSYNTHESIS CLUSTER TRANSCRIPTION FACTOR XANC-RELATED"/>
    <property type="match status" value="1"/>
</dbReference>
<dbReference type="InterPro" id="IPR021109">
    <property type="entry name" value="Peptidase_aspartic_dom_sf"/>
</dbReference>
<dbReference type="Proteomes" id="UP001140562">
    <property type="component" value="Unassembled WGS sequence"/>
</dbReference>
<name>A0A9W8X1V9_9PLEO</name>
<evidence type="ECO:0008006" key="4">
    <source>
        <dbReference type="Google" id="ProtNLM"/>
    </source>
</evidence>
<dbReference type="SUPFAM" id="SSF57959">
    <property type="entry name" value="Leucine zipper domain"/>
    <property type="match status" value="1"/>
</dbReference>
<organism evidence="2 3">
    <name type="scientific">Didymella glomerata</name>
    <dbReference type="NCBI Taxonomy" id="749621"/>
    <lineage>
        <taxon>Eukaryota</taxon>
        <taxon>Fungi</taxon>
        <taxon>Dikarya</taxon>
        <taxon>Ascomycota</taxon>
        <taxon>Pezizomycotina</taxon>
        <taxon>Dothideomycetes</taxon>
        <taxon>Pleosporomycetidae</taxon>
        <taxon>Pleosporales</taxon>
        <taxon>Pleosporineae</taxon>
        <taxon>Didymellaceae</taxon>
        <taxon>Didymella</taxon>
    </lineage>
</organism>
<keyword evidence="3" id="KW-1185">Reference proteome</keyword>
<feature type="compositionally biased region" description="Low complexity" evidence="1">
    <location>
        <begin position="407"/>
        <end position="420"/>
    </location>
</feature>
<dbReference type="Gene3D" id="1.20.5.170">
    <property type="match status" value="1"/>
</dbReference>
<feature type="region of interest" description="Disordered" evidence="1">
    <location>
        <begin position="47"/>
        <end position="75"/>
    </location>
</feature>
<accession>A0A9W8X1V9</accession>
<dbReference type="CDD" id="cd00303">
    <property type="entry name" value="retropepsin_like"/>
    <property type="match status" value="2"/>
</dbReference>
<gene>
    <name evidence="2" type="ORF">N0V87_003842</name>
</gene>
<protein>
    <recommendedName>
        <fullName evidence="4">BZIP domain-containing protein</fullName>
    </recommendedName>
</protein>
<dbReference type="SUPFAM" id="SSF50630">
    <property type="entry name" value="Acid proteases"/>
    <property type="match status" value="1"/>
</dbReference>
<dbReference type="InterPro" id="IPR052635">
    <property type="entry name" value="Sec_Metab_Biosynth_Reg"/>
</dbReference>
<feature type="compositionally biased region" description="Basic residues" evidence="1">
    <location>
        <begin position="442"/>
        <end position="459"/>
    </location>
</feature>
<dbReference type="AlphaFoldDB" id="A0A9W8X1V9"/>
<dbReference type="EMBL" id="JAPEUV010000029">
    <property type="protein sequence ID" value="KAJ4338513.1"/>
    <property type="molecule type" value="Genomic_DNA"/>
</dbReference>
<dbReference type="OrthoDB" id="6079484at2759"/>
<feature type="region of interest" description="Disordered" evidence="1">
    <location>
        <begin position="400"/>
        <end position="459"/>
    </location>
</feature>
<dbReference type="Gene3D" id="2.40.70.10">
    <property type="entry name" value="Acid Proteases"/>
    <property type="match status" value="2"/>
</dbReference>
<feature type="compositionally biased region" description="Low complexity" evidence="1">
    <location>
        <begin position="62"/>
        <end position="75"/>
    </location>
</feature>
<feature type="compositionally biased region" description="Polar residues" evidence="1">
    <location>
        <begin position="52"/>
        <end position="61"/>
    </location>
</feature>
<dbReference type="GO" id="GO:0003700">
    <property type="term" value="F:DNA-binding transcription factor activity"/>
    <property type="evidence" value="ECO:0007669"/>
    <property type="project" value="InterPro"/>
</dbReference>
<proteinExistence type="predicted"/>
<dbReference type="InterPro" id="IPR046347">
    <property type="entry name" value="bZIP_sf"/>
</dbReference>
<dbReference type="PANTHER" id="PTHR39607:SF1">
    <property type="entry name" value="B-ZIP TRANSCRIPTION FACTOR (EUROFUNG)"/>
    <property type="match status" value="1"/>
</dbReference>
<sequence length="459" mass="51764">MQRDISFGEIPDENWIKISDLDERRRIQNRIAQRDYRKKLKNRLQDLERRAVSSSASPDQRTSSTAATSTSDSASTWDFRTQSSKTIYELPGILGMKYQVAALGDTGAKYNYIRKSYAAKLGLPIDRSSKCKVTITRDRSIETKGVTTALFRFAGETQAYLLEFHVLRDCPHDVVLGKQFLKATKTFTNFMHRVKKRVIQTLTEYNLMYLGESAPKFTGLLNGHPREALADSGAKGLFMDEDFALSMGLPILRGPRHEATVRFADKSTAITSGMVHGVKWEFGLSGAGREHILDFHVLKNAPANVILSDDFLFNTNAFVEYDRYLVDEDDEDDDAYFFAIDIERKSLDPSALAQASDFARYQETLRQGQEEDLIANLPRDQQPAARAIEEQRRAAWRSKYCSNPNTSSSSGEDNSAGSPSDTGGEDAHPGSEQSIPPDQNQSKKRPRWFFKLKKRKVQA</sequence>
<feature type="compositionally biased region" description="Polar residues" evidence="1">
    <location>
        <begin position="431"/>
        <end position="440"/>
    </location>
</feature>
<comment type="caution">
    <text evidence="2">The sequence shown here is derived from an EMBL/GenBank/DDBJ whole genome shotgun (WGS) entry which is preliminary data.</text>
</comment>
<dbReference type="Pfam" id="PF13975">
    <property type="entry name" value="gag-asp_proteas"/>
    <property type="match status" value="1"/>
</dbReference>
<evidence type="ECO:0000313" key="3">
    <source>
        <dbReference type="Proteomes" id="UP001140562"/>
    </source>
</evidence>
<reference evidence="2" key="1">
    <citation type="submission" date="2022-10" db="EMBL/GenBank/DDBJ databases">
        <title>Tapping the CABI collections for fungal endophytes: first genome assemblies for Collariella, Neodidymelliopsis, Ascochyta clinopodiicola, Didymella pomorum, Didymosphaeria variabile, Neocosmospora piperis and Neocucurbitaria cava.</title>
        <authorList>
            <person name="Hill R."/>
        </authorList>
    </citation>
    <scope>NUCLEOTIDE SEQUENCE</scope>
    <source>
        <strain evidence="2">IMI 360193</strain>
    </source>
</reference>
<evidence type="ECO:0000256" key="1">
    <source>
        <dbReference type="SAM" id="MobiDB-lite"/>
    </source>
</evidence>
<evidence type="ECO:0000313" key="2">
    <source>
        <dbReference type="EMBL" id="KAJ4338513.1"/>
    </source>
</evidence>
<dbReference type="CDD" id="cd14688">
    <property type="entry name" value="bZIP_YAP"/>
    <property type="match status" value="1"/>
</dbReference>